<dbReference type="AlphaFoldDB" id="A0A4Y9EMM0"/>
<dbReference type="Proteomes" id="UP000297737">
    <property type="component" value="Unassembled WGS sequence"/>
</dbReference>
<dbReference type="PANTHER" id="PTHR33361:SF2">
    <property type="entry name" value="DUF885 DOMAIN-CONTAINING PROTEIN"/>
    <property type="match status" value="1"/>
</dbReference>
<keyword evidence="3" id="KW-1185">Reference proteome</keyword>
<comment type="caution">
    <text evidence="2">The sequence shown here is derived from an EMBL/GenBank/DDBJ whole genome shotgun (WGS) entry which is preliminary data.</text>
</comment>
<organism evidence="2 3">
    <name type="scientific">Glacieibacterium arshaanense</name>
    <dbReference type="NCBI Taxonomy" id="2511025"/>
    <lineage>
        <taxon>Bacteria</taxon>
        <taxon>Pseudomonadati</taxon>
        <taxon>Pseudomonadota</taxon>
        <taxon>Alphaproteobacteria</taxon>
        <taxon>Sphingomonadales</taxon>
        <taxon>Sphingosinicellaceae</taxon>
        <taxon>Glacieibacterium</taxon>
    </lineage>
</organism>
<gene>
    <name evidence="2" type="ORF">EUV02_07470</name>
</gene>
<feature type="signal peptide" evidence="1">
    <location>
        <begin position="1"/>
        <end position="21"/>
    </location>
</feature>
<dbReference type="InterPro" id="IPR010281">
    <property type="entry name" value="DUF885"/>
</dbReference>
<evidence type="ECO:0000256" key="1">
    <source>
        <dbReference type="SAM" id="SignalP"/>
    </source>
</evidence>
<dbReference type="PANTHER" id="PTHR33361">
    <property type="entry name" value="GLR0591 PROTEIN"/>
    <property type="match status" value="1"/>
</dbReference>
<keyword evidence="1" id="KW-0732">Signal</keyword>
<name>A0A4Y9EMM0_9SPHN</name>
<evidence type="ECO:0000313" key="3">
    <source>
        <dbReference type="Proteomes" id="UP000297737"/>
    </source>
</evidence>
<dbReference type="Pfam" id="PF05960">
    <property type="entry name" value="DUF885"/>
    <property type="match status" value="1"/>
</dbReference>
<reference evidence="2 3" key="1">
    <citation type="submission" date="2019-02" db="EMBL/GenBank/DDBJ databases">
        <title>Polymorphobacter sp. isolated from the lake at the Tibet of China.</title>
        <authorList>
            <person name="Li A."/>
        </authorList>
    </citation>
    <scope>NUCLEOTIDE SEQUENCE [LARGE SCALE GENOMIC DNA]</scope>
    <source>
        <strain evidence="2 3">DJ1R-1</strain>
    </source>
</reference>
<dbReference type="RefSeq" id="WP_135245623.1">
    <property type="nucleotide sequence ID" value="NZ_SIHO01000002.1"/>
</dbReference>
<proteinExistence type="predicted"/>
<feature type="chain" id="PRO_5021393423" evidence="1">
    <location>
        <begin position="22"/>
        <end position="582"/>
    </location>
</feature>
<dbReference type="OrthoDB" id="9763405at2"/>
<accession>A0A4Y9EMM0</accession>
<dbReference type="EMBL" id="SIHO01000002">
    <property type="protein sequence ID" value="TFU03031.1"/>
    <property type="molecule type" value="Genomic_DNA"/>
</dbReference>
<evidence type="ECO:0000313" key="2">
    <source>
        <dbReference type="EMBL" id="TFU03031.1"/>
    </source>
</evidence>
<sequence>MKLTKGLALALLLATASPTLADAATDAAFKDIYSREWTWRMDQFDYDEDSAAGRTTLPDVDVKTQAARLAYWQNVMAQLDALDAKKLSPAAAVNYGVYRNQIATLIASQQYRDYEMPLNSDSSFWGDLASTGNAPFKTAKQYRNWIAQMNAVPRYFDQQTDNMKLGLARGFTPPKVTLQGRDSSVASVAQAKRAEDTVYYKPFVKMPASIAPAEQAQLRAEAVKAINDNVIPAHAKLLTYLKNDYIPNARVPLAAYSLPDGKAFYQSKIAEFTTLDLTPEQIHQIGLDEVAKIRAQMQQVMTQTGFKGDFPAFLHFLRTDPQFYTTDPQDLLNRAAWIAKQFDGKASTYFGHNPRGRFTIRPVPADIAPFYTAGRGGTGTYLLNTYDLPSRSLYALRALTLHESAPGHSWQMSLAQENKDMPDFRRKVYISAFGEGWALYAEKLGVEMGMYETPYDTFGMLSYQMWRAARLVVDTGIHSKGWTREQAQAFLRDNTALSNHEIETEVDRYIGWPAQALAYYLGEMSIEKSRAKAEAALGPKFNIRAFHDTVLAMGSVPLPVLEARVDEFIASGGVGPYPEEEK</sequence>
<protein>
    <submittedName>
        <fullName evidence="2">DUF885 family protein</fullName>
    </submittedName>
</protein>